<accession>A0ABQ8JB01</accession>
<dbReference type="InterPro" id="IPR012677">
    <property type="entry name" value="Nucleotide-bd_a/b_plait_sf"/>
</dbReference>
<dbReference type="SUPFAM" id="SSF54928">
    <property type="entry name" value="RNA-binding domain, RBD"/>
    <property type="match status" value="1"/>
</dbReference>
<dbReference type="InterPro" id="IPR002075">
    <property type="entry name" value="NTF2_dom"/>
</dbReference>
<keyword evidence="2 3" id="KW-0694">RNA-binding</keyword>
<evidence type="ECO:0000313" key="8">
    <source>
        <dbReference type="Proteomes" id="UP000887458"/>
    </source>
</evidence>
<feature type="region of interest" description="Disordered" evidence="4">
    <location>
        <begin position="1"/>
        <end position="30"/>
    </location>
</feature>
<evidence type="ECO:0000259" key="6">
    <source>
        <dbReference type="PROSITE" id="PS50177"/>
    </source>
</evidence>
<name>A0ABQ8JB01_DERPT</name>
<dbReference type="InterPro" id="IPR032710">
    <property type="entry name" value="NTF2-like_dom_sf"/>
</dbReference>
<reference evidence="7 8" key="2">
    <citation type="journal article" date="2022" name="Mol. Biol. Evol.">
        <title>Comparative Genomics Reveals Insights into the Divergent Evolution of Astigmatic Mites and Household Pest Adaptations.</title>
        <authorList>
            <person name="Xiong Q."/>
            <person name="Wan A.T."/>
            <person name="Liu X."/>
            <person name="Fung C.S."/>
            <person name="Xiao X."/>
            <person name="Malainual N."/>
            <person name="Hou J."/>
            <person name="Wang L."/>
            <person name="Wang M."/>
            <person name="Yang K.Y."/>
            <person name="Cui Y."/>
            <person name="Leung E.L."/>
            <person name="Nong W."/>
            <person name="Shin S.K."/>
            <person name="Au S.W."/>
            <person name="Jeong K.Y."/>
            <person name="Chew F.T."/>
            <person name="Hui J.H."/>
            <person name="Leung T.F."/>
            <person name="Tungtrongchitr A."/>
            <person name="Zhong N."/>
            <person name="Liu Z."/>
            <person name="Tsui S.K."/>
        </authorList>
    </citation>
    <scope>NUCLEOTIDE SEQUENCE [LARGE SCALE GENOMIC DNA]</scope>
    <source>
        <strain evidence="7">Derp</strain>
    </source>
</reference>
<feature type="region of interest" description="Disordered" evidence="4">
    <location>
        <begin position="332"/>
        <end position="369"/>
    </location>
</feature>
<feature type="region of interest" description="Disordered" evidence="4">
    <location>
        <begin position="614"/>
        <end position="736"/>
    </location>
</feature>
<comment type="subcellular location">
    <subcellularLocation>
        <location evidence="1">Cytoplasm</location>
        <location evidence="1">Stress granule</location>
    </subcellularLocation>
</comment>
<feature type="compositionally biased region" description="Polar residues" evidence="4">
    <location>
        <begin position="467"/>
        <end position="482"/>
    </location>
</feature>
<feature type="domain" description="NTF2" evidence="6">
    <location>
        <begin position="72"/>
        <end position="194"/>
    </location>
</feature>
<dbReference type="Pfam" id="PF00076">
    <property type="entry name" value="RRM_1"/>
    <property type="match status" value="1"/>
</dbReference>
<dbReference type="InterPro" id="IPR000504">
    <property type="entry name" value="RRM_dom"/>
</dbReference>
<dbReference type="PANTHER" id="PTHR10693">
    <property type="entry name" value="RAS GTPASE-ACTIVATING PROTEIN-BINDING PROTEIN"/>
    <property type="match status" value="1"/>
</dbReference>
<keyword evidence="8" id="KW-1185">Reference proteome</keyword>
<dbReference type="InterPro" id="IPR018222">
    <property type="entry name" value="Nuclear_transport_factor_2_euk"/>
</dbReference>
<dbReference type="Proteomes" id="UP000887458">
    <property type="component" value="Unassembled WGS sequence"/>
</dbReference>
<evidence type="ECO:0008006" key="9">
    <source>
        <dbReference type="Google" id="ProtNLM"/>
    </source>
</evidence>
<dbReference type="InterPro" id="IPR039539">
    <property type="entry name" value="Ras_GTPase_bind_prot"/>
</dbReference>
<evidence type="ECO:0000256" key="2">
    <source>
        <dbReference type="ARBA" id="ARBA00022884"/>
    </source>
</evidence>
<evidence type="ECO:0000259" key="5">
    <source>
        <dbReference type="PROSITE" id="PS50102"/>
    </source>
</evidence>
<feature type="domain" description="RRM" evidence="5">
    <location>
        <begin position="544"/>
        <end position="623"/>
    </location>
</feature>
<comment type="caution">
    <text evidence="7">The sequence shown here is derived from an EMBL/GenBank/DDBJ whole genome shotgun (WGS) entry which is preliminary data.</text>
</comment>
<feature type="compositionally biased region" description="Low complexity" evidence="4">
    <location>
        <begin position="12"/>
        <end position="30"/>
    </location>
</feature>
<feature type="region of interest" description="Disordered" evidence="4">
    <location>
        <begin position="467"/>
        <end position="526"/>
    </location>
</feature>
<dbReference type="PANTHER" id="PTHR10693:SF20">
    <property type="entry name" value="AT27578P"/>
    <property type="match status" value="1"/>
</dbReference>
<feature type="compositionally biased region" description="Basic and acidic residues" evidence="4">
    <location>
        <begin position="497"/>
        <end position="509"/>
    </location>
</feature>
<feature type="compositionally biased region" description="Gly residues" evidence="4">
    <location>
        <begin position="702"/>
        <end position="717"/>
    </location>
</feature>
<dbReference type="Gene3D" id="3.30.70.330">
    <property type="match status" value="1"/>
</dbReference>
<evidence type="ECO:0000256" key="4">
    <source>
        <dbReference type="SAM" id="MobiDB-lite"/>
    </source>
</evidence>
<organism evidence="7 8">
    <name type="scientific">Dermatophagoides pteronyssinus</name>
    <name type="common">European house dust mite</name>
    <dbReference type="NCBI Taxonomy" id="6956"/>
    <lineage>
        <taxon>Eukaryota</taxon>
        <taxon>Metazoa</taxon>
        <taxon>Ecdysozoa</taxon>
        <taxon>Arthropoda</taxon>
        <taxon>Chelicerata</taxon>
        <taxon>Arachnida</taxon>
        <taxon>Acari</taxon>
        <taxon>Acariformes</taxon>
        <taxon>Sarcoptiformes</taxon>
        <taxon>Astigmata</taxon>
        <taxon>Psoroptidia</taxon>
        <taxon>Analgoidea</taxon>
        <taxon>Pyroglyphidae</taxon>
        <taxon>Dermatophagoidinae</taxon>
        <taxon>Dermatophagoides</taxon>
    </lineage>
</organism>
<dbReference type="InterPro" id="IPR035979">
    <property type="entry name" value="RBD_domain_sf"/>
</dbReference>
<dbReference type="Gene3D" id="3.10.450.50">
    <property type="match status" value="1"/>
</dbReference>
<dbReference type="SUPFAM" id="SSF54427">
    <property type="entry name" value="NTF2-like"/>
    <property type="match status" value="1"/>
</dbReference>
<feature type="compositionally biased region" description="Polar residues" evidence="4">
    <location>
        <begin position="642"/>
        <end position="659"/>
    </location>
</feature>
<protein>
    <recommendedName>
        <fullName evidence="9">Ras GTPase-activating protein-binding protein 2-like</fullName>
    </recommendedName>
</protein>
<dbReference type="Pfam" id="PF02136">
    <property type="entry name" value="NTF2"/>
    <property type="match status" value="1"/>
</dbReference>
<feature type="region of interest" description="Disordered" evidence="4">
    <location>
        <begin position="281"/>
        <end position="320"/>
    </location>
</feature>
<feature type="compositionally biased region" description="Polar residues" evidence="4">
    <location>
        <begin position="625"/>
        <end position="634"/>
    </location>
</feature>
<evidence type="ECO:0000256" key="3">
    <source>
        <dbReference type="PROSITE-ProRule" id="PRU00176"/>
    </source>
</evidence>
<feature type="compositionally biased region" description="Polar residues" evidence="4">
    <location>
        <begin position="690"/>
        <end position="701"/>
    </location>
</feature>
<evidence type="ECO:0000256" key="1">
    <source>
        <dbReference type="ARBA" id="ARBA00004210"/>
    </source>
</evidence>
<dbReference type="CDD" id="cd00780">
    <property type="entry name" value="NTF2"/>
    <property type="match status" value="1"/>
</dbReference>
<sequence>MVSEMESAVGKNSTTTVNQSVNNNNNNNNNNVTAVTATYNAEHVANNNNNNININDNNNNADIQEQYSAQSVAIEFVRQYYTMMNRAPQHLFRFYSDDSTFIHGTLDKPGENRGELYYHGHKQINNKLMSLNFSNCHTKVRQVDSMRTLGNGIVIQIVGDLSNNRQPSRRFHQTIVLAPESPNKYYVRNDIFRYQDDIADDMSGDHQNNIQMLENGDSSSLMSDINVVGREMNKTSEISKNEPGVIDLSQDENVQTAKQQQLVNNSNANNNGELIDICKMMTPGDQPKAASVQPTDKAIMGSQSRSPTTPPQPESNEPILKSNSEKNAAAAIGTENFENNDKDLVKSESKTEPQEQNENLDEIPKTSVFSSASIEPKTYAGILGRGSTQQPSMAAAVPVPVSVAQTSVSKNLNEGLANVGNVSSNLPPSSSLSTGENPSGIVANVAGMGTVTSGSVVVPKPPFAVNTSSAQHQQFNAPLLNQQRERDHRFPKKSYNRRNDSRESGKNNDSDSADGGDHFGGSSMLNSSSNITSNINVKKYPDENQLFIGNLLPDSSEEIVHTIFGKYGKIVDVRINRQKLPSSGKGRNYGFITFEDPQVVDKIIAQKPIFHENHRYNVEKKQGKSGASTGNSNYDRNRERNTSSNVRNSNIQTNPMQSGSGTGPRGGHMSMNPGNAGGGQMNQIGGPRNRSGQNFSHPNANSGGGNQVNRSGTGGQGQFSNRQMFNHPPPQQQQNR</sequence>
<proteinExistence type="predicted"/>
<dbReference type="PROSITE" id="PS50102">
    <property type="entry name" value="RRM"/>
    <property type="match status" value="1"/>
</dbReference>
<dbReference type="EMBL" id="NJHN03000054">
    <property type="protein sequence ID" value="KAH9419777.1"/>
    <property type="molecule type" value="Genomic_DNA"/>
</dbReference>
<dbReference type="PROSITE" id="PS50177">
    <property type="entry name" value="NTF2_DOMAIN"/>
    <property type="match status" value="1"/>
</dbReference>
<reference evidence="7 8" key="1">
    <citation type="journal article" date="2018" name="J. Allergy Clin. Immunol.">
        <title>High-quality assembly of Dermatophagoides pteronyssinus genome and transcriptome reveals a wide range of novel allergens.</title>
        <authorList>
            <person name="Liu X.Y."/>
            <person name="Yang K.Y."/>
            <person name="Wang M.Q."/>
            <person name="Kwok J.S."/>
            <person name="Zeng X."/>
            <person name="Yang Z."/>
            <person name="Xiao X.J."/>
            <person name="Lau C.P."/>
            <person name="Li Y."/>
            <person name="Huang Z.M."/>
            <person name="Ba J.G."/>
            <person name="Yim A.K."/>
            <person name="Ouyang C.Y."/>
            <person name="Ngai S.M."/>
            <person name="Chan T.F."/>
            <person name="Leung E.L."/>
            <person name="Liu L."/>
            <person name="Liu Z.G."/>
            <person name="Tsui S.K."/>
        </authorList>
    </citation>
    <scope>NUCLEOTIDE SEQUENCE [LARGE SCALE GENOMIC DNA]</scope>
    <source>
        <strain evidence="7">Derp</strain>
    </source>
</reference>
<feature type="compositionally biased region" description="Basic and acidic residues" evidence="4">
    <location>
        <begin position="339"/>
        <end position="353"/>
    </location>
</feature>
<gene>
    <name evidence="7" type="ORF">DERP_001608</name>
</gene>
<dbReference type="SMART" id="SM00360">
    <property type="entry name" value="RRM"/>
    <property type="match status" value="1"/>
</dbReference>
<feature type="compositionally biased region" description="Pro residues" evidence="4">
    <location>
        <begin position="727"/>
        <end position="736"/>
    </location>
</feature>
<evidence type="ECO:0000313" key="7">
    <source>
        <dbReference type="EMBL" id="KAH9419777.1"/>
    </source>
</evidence>